<dbReference type="Proteomes" id="UP001203880">
    <property type="component" value="Unassembled WGS sequence"/>
</dbReference>
<evidence type="ECO:0000313" key="8">
    <source>
        <dbReference type="Proteomes" id="UP001203880"/>
    </source>
</evidence>
<evidence type="ECO:0000256" key="1">
    <source>
        <dbReference type="ARBA" id="ARBA00001913"/>
    </source>
</evidence>
<proteinExistence type="inferred from homology"/>
<sequence>MGNAVYTLTSTEVFDPWLSTYHWDLKEAGKTYSQWATPTLNVLEYSFPNASNMARAFDFEPQFSGLKPTTAEARLAVDKTFAEVASFTNISITQSNSTNAPIQIAMDPSFDGGYAYLPGSFQLAGNIALGTWVTNPVAGNRANFVILHEIGHAMGLLHGHEHRDFVVSELDSHEYTVVTYSNYVGDRETYSFETGPIDWAQSFMQLDIAAMQFLYGANYASSGEVWSGDTTYRFNPNTGEMSINGDGQGVPAGNRIFRTIWDGDGNDTYDLSNYATHLRVDLSPGAFSTFSKAQLADLDRYSNDPGRIAAGNVANARLVDGDARALIENVVGGGGNDVIVGNSAANQLDGGAGNDDMNGGVGNDRLIGGFGNDRLFGADDQDWLSGGDGADKLHGGLGNDTLLGGSDDDVIFAGTGNDSLYGGNGNDQVYGHQGRDRLHGGLGNDTLLAGSDDDMIFADGGNDSLYGGNGNDRLYGHQGLDRLHGGLGNDTLLGGSDDDMIFADGGDDTLYGGNGNDRLYGHQGGDHFHGGLGNDTLLGGDGDDLMFAGVGEDDLFGGAGNDRLVGLQGQDTLKGGAGDDLIIGGLGADQLYGGAGADRFRFSSASDSNSAIGVDKIHDFVSGIDVIELSGLFDGPPTLALEGDFAQGAVSVRSFSNAGDTIVEADINGDGDADFRLEVLNLAQLSEGDFLL</sequence>
<evidence type="ECO:0000313" key="7">
    <source>
        <dbReference type="EMBL" id="MCL6285506.1"/>
    </source>
</evidence>
<gene>
    <name evidence="7" type="ORF">M3P21_18405</name>
</gene>
<dbReference type="InterPro" id="IPR001343">
    <property type="entry name" value="Hemolysn_Ca-bd"/>
</dbReference>
<dbReference type="Pfam" id="PF08548">
    <property type="entry name" value="Peptidase_M10_C"/>
    <property type="match status" value="1"/>
</dbReference>
<comment type="subcellular location">
    <subcellularLocation>
        <location evidence="2">Secreted</location>
    </subcellularLocation>
</comment>
<name>A0ABT0Q6J9_9RHOB</name>
<dbReference type="PANTHER" id="PTHR38340:SF1">
    <property type="entry name" value="S-LAYER PROTEIN"/>
    <property type="match status" value="1"/>
</dbReference>
<evidence type="ECO:0000259" key="6">
    <source>
        <dbReference type="SMART" id="SM00235"/>
    </source>
</evidence>
<feature type="domain" description="Peptidase metallopeptidase" evidence="6">
    <location>
        <begin position="43"/>
        <end position="185"/>
    </location>
</feature>
<evidence type="ECO:0000256" key="4">
    <source>
        <dbReference type="ARBA" id="ARBA00022525"/>
    </source>
</evidence>
<protein>
    <submittedName>
        <fullName evidence="7">M10 family metallopeptidase C-terminal domain-containing protein</fullName>
    </submittedName>
</protein>
<comment type="cofactor">
    <cofactor evidence="1">
        <name>Ca(2+)</name>
        <dbReference type="ChEBI" id="CHEBI:29108"/>
    </cofactor>
</comment>
<dbReference type="Gene3D" id="3.40.390.10">
    <property type="entry name" value="Collagenase (Catalytic Domain)"/>
    <property type="match status" value="1"/>
</dbReference>
<dbReference type="PANTHER" id="PTHR38340">
    <property type="entry name" value="S-LAYER PROTEIN"/>
    <property type="match status" value="1"/>
</dbReference>
<dbReference type="InterPro" id="IPR024079">
    <property type="entry name" value="MetalloPept_cat_dom_sf"/>
</dbReference>
<dbReference type="InterPro" id="IPR013858">
    <property type="entry name" value="Peptidase_M10B_C"/>
</dbReference>
<dbReference type="RefSeq" id="WP_249712363.1">
    <property type="nucleotide sequence ID" value="NZ_JAMFMB010000030.1"/>
</dbReference>
<dbReference type="Pfam" id="PF00353">
    <property type="entry name" value="HemolysinCabind"/>
    <property type="match status" value="7"/>
</dbReference>
<dbReference type="SMART" id="SM00235">
    <property type="entry name" value="ZnMc"/>
    <property type="match status" value="1"/>
</dbReference>
<evidence type="ECO:0000256" key="3">
    <source>
        <dbReference type="ARBA" id="ARBA00009490"/>
    </source>
</evidence>
<dbReference type="PROSITE" id="PS00330">
    <property type="entry name" value="HEMOLYSIN_CALCIUM"/>
    <property type="match status" value="7"/>
</dbReference>
<dbReference type="Gene3D" id="2.150.10.10">
    <property type="entry name" value="Serralysin-like metalloprotease, C-terminal"/>
    <property type="match status" value="5"/>
</dbReference>
<dbReference type="InterPro" id="IPR006026">
    <property type="entry name" value="Peptidase_Metallo"/>
</dbReference>
<dbReference type="SUPFAM" id="SSF51120">
    <property type="entry name" value="beta-Roll"/>
    <property type="match status" value="3"/>
</dbReference>
<keyword evidence="4" id="KW-0964">Secreted</keyword>
<dbReference type="InterPro" id="IPR018511">
    <property type="entry name" value="Hemolysin-typ_Ca-bd_CS"/>
</dbReference>
<keyword evidence="8" id="KW-1185">Reference proteome</keyword>
<comment type="similarity">
    <text evidence="3">Belongs to the peptidase M10B family.</text>
</comment>
<dbReference type="InterPro" id="IPR011049">
    <property type="entry name" value="Serralysin-like_metalloprot_C"/>
</dbReference>
<evidence type="ECO:0000256" key="2">
    <source>
        <dbReference type="ARBA" id="ARBA00004613"/>
    </source>
</evidence>
<accession>A0ABT0Q6J9</accession>
<comment type="caution">
    <text evidence="7">The sequence shown here is derived from an EMBL/GenBank/DDBJ whole genome shotgun (WGS) entry which is preliminary data.</text>
</comment>
<evidence type="ECO:0000256" key="5">
    <source>
        <dbReference type="ARBA" id="ARBA00022737"/>
    </source>
</evidence>
<organism evidence="7 8">
    <name type="scientific">Ruegeria spongiae</name>
    <dbReference type="NCBI Taxonomy" id="2942209"/>
    <lineage>
        <taxon>Bacteria</taxon>
        <taxon>Pseudomonadati</taxon>
        <taxon>Pseudomonadota</taxon>
        <taxon>Alphaproteobacteria</taxon>
        <taxon>Rhodobacterales</taxon>
        <taxon>Roseobacteraceae</taxon>
        <taxon>Ruegeria</taxon>
    </lineage>
</organism>
<dbReference type="SUPFAM" id="SSF55486">
    <property type="entry name" value="Metalloproteases ('zincins'), catalytic domain"/>
    <property type="match status" value="1"/>
</dbReference>
<dbReference type="EMBL" id="JAMFMB010000030">
    <property type="protein sequence ID" value="MCL6285506.1"/>
    <property type="molecule type" value="Genomic_DNA"/>
</dbReference>
<dbReference type="PRINTS" id="PR00313">
    <property type="entry name" value="CABNDNGRPT"/>
</dbReference>
<keyword evidence="5" id="KW-0677">Repeat</keyword>
<dbReference type="InterPro" id="IPR050557">
    <property type="entry name" value="RTX_toxin/Mannuronan_C5-epim"/>
</dbReference>
<reference evidence="7" key="1">
    <citation type="submission" date="2022-05" db="EMBL/GenBank/DDBJ databases">
        <authorList>
            <person name="Park J.-S."/>
        </authorList>
    </citation>
    <scope>NUCLEOTIDE SEQUENCE</scope>
    <source>
        <strain evidence="7">2012CJ41-6</strain>
    </source>
</reference>